<organism evidence="2 3">
    <name type="scientific">Cylindrobasidium torrendii FP15055 ss-10</name>
    <dbReference type="NCBI Taxonomy" id="1314674"/>
    <lineage>
        <taxon>Eukaryota</taxon>
        <taxon>Fungi</taxon>
        <taxon>Dikarya</taxon>
        <taxon>Basidiomycota</taxon>
        <taxon>Agaricomycotina</taxon>
        <taxon>Agaricomycetes</taxon>
        <taxon>Agaricomycetidae</taxon>
        <taxon>Agaricales</taxon>
        <taxon>Marasmiineae</taxon>
        <taxon>Physalacriaceae</taxon>
        <taxon>Cylindrobasidium</taxon>
    </lineage>
</organism>
<dbReference type="PANTHER" id="PTHR11200">
    <property type="entry name" value="INOSITOL 5-PHOSPHATASE"/>
    <property type="match status" value="1"/>
</dbReference>
<sequence>MSEIENGLRMLLRDSDEIKALIPVTWIPNAQDTTQLDTQGVELDAKSSKRMLAVISHRDSVDGHQEGSLFILQEKAPNHAFPETLVVQQLIPICGEFNVSITQMKMNSTSTERTGLKIIVRPNQHSDPLSFFTYDAERLPIVLSECRRLKKLSEEYIPSSPSQTYSWLTSYSADHALPLLTSTPPDIRAIQAPLHTRLSPASAGSPGDDANDLLLLRDDWVRSRAREQSRKGKARLNIRTCTFNVNGQPPTQSLASWVRGNVIPDGFIPPVKEHSPFVVDTDPMANLSVSDDASIASSSTAHFLLPDDLPDVLVFAFQELDLSTEALIYTTGTLKEEQWCTAIFEALGEHQVAYSKVVSKQLVGILIVMIARTALVPSFVDIKTCSAGVGIMGLMGNKGGAAIQMTYKPGDGDTKGGTVLTFVNSHLAAFDEMVDKRNSDFQDLSRRLVFGLGEDAVSIWETDVIWWMGDLNYRLEQPDKDVRDLLSEANQLYWAKRRNVDALLAYDQLKVAMRGKRAFEHFSEFLITHLPSYRFSPGIQTDSLGYDMKRKPAWTDRVLHIVGPAVNLQQSSYNSHPDITQSDHIPVSADFTLEVDEYDEPTRLSAARNLHRQLHGLDQEGKKMVVEPPDVDFGDVRYKQKVVRKLHVKHSGKTPCAFRFVPSYEGGDLHPTWLTVEPASGIVLPHEALEVTLTALVDEDIPYYARRLDCTLVLHAVPGLGKDTFIVVQGNYQTSCAGTPLSQLVKLPGPIRTTLGKKSEKQNLNAPREVIRLVNWMMDKRLSTAFATYQIVPDPEAEPSVSSSTTLRGVATLKKRARALEDMAARVRECVDTGAEFEEDIPAQAYGSVLLEFLEGVVPRDVQVSNMTNRDQAFEALDVFPIVAVNVWISVTAFLHYIVQQEPERLGEITSVLAPVVLSDVTGSIMDKRRFVQYFIQ</sequence>
<dbReference type="InterPro" id="IPR000300">
    <property type="entry name" value="IPPc"/>
</dbReference>
<dbReference type="Gene3D" id="2.30.29.110">
    <property type="match status" value="1"/>
</dbReference>
<accession>A0A0D7BFZ8</accession>
<dbReference type="InterPro" id="IPR036691">
    <property type="entry name" value="Endo/exonu/phosph_ase_sf"/>
</dbReference>
<dbReference type="InterPro" id="IPR046985">
    <property type="entry name" value="IP5"/>
</dbReference>
<protein>
    <submittedName>
        <fullName evidence="2">DNase I-like protein</fullName>
    </submittedName>
</protein>
<dbReference type="PANTHER" id="PTHR11200:SF300">
    <property type="entry name" value="TYPE II INOSITOL 1,4,5-TRISPHOSPHATE 5-PHOSPHATASE"/>
    <property type="match status" value="1"/>
</dbReference>
<dbReference type="Pfam" id="PF22669">
    <property type="entry name" value="Exo_endo_phos2"/>
    <property type="match status" value="1"/>
</dbReference>
<proteinExistence type="predicted"/>
<gene>
    <name evidence="2" type="ORF">CYLTODRAFT_489329</name>
</gene>
<name>A0A0D7BFZ8_9AGAR</name>
<dbReference type="InterPro" id="IPR048869">
    <property type="entry name" value="OCRL-1_2_ASH"/>
</dbReference>
<dbReference type="SUPFAM" id="SSF56219">
    <property type="entry name" value="DNase I-like"/>
    <property type="match status" value="1"/>
</dbReference>
<dbReference type="GO" id="GO:0004439">
    <property type="term" value="F:phosphatidylinositol-4,5-bisphosphate 5-phosphatase activity"/>
    <property type="evidence" value="ECO:0007669"/>
    <property type="project" value="TreeGrafter"/>
</dbReference>
<dbReference type="AlphaFoldDB" id="A0A0D7BFZ8"/>
<dbReference type="GO" id="GO:0046856">
    <property type="term" value="P:phosphatidylinositol dephosphorylation"/>
    <property type="evidence" value="ECO:0007669"/>
    <property type="project" value="InterPro"/>
</dbReference>
<feature type="domain" description="Inositol polyphosphate-related phosphatase" evidence="1">
    <location>
        <begin position="234"/>
        <end position="599"/>
    </location>
</feature>
<dbReference type="Pfam" id="PF21310">
    <property type="entry name" value="OCRL-like_ASH"/>
    <property type="match status" value="1"/>
</dbReference>
<dbReference type="Gene3D" id="2.60.40.10">
    <property type="entry name" value="Immunoglobulins"/>
    <property type="match status" value="1"/>
</dbReference>
<evidence type="ECO:0000259" key="1">
    <source>
        <dbReference type="SMART" id="SM00128"/>
    </source>
</evidence>
<dbReference type="SMART" id="SM00128">
    <property type="entry name" value="IPPc"/>
    <property type="match status" value="1"/>
</dbReference>
<evidence type="ECO:0000313" key="2">
    <source>
        <dbReference type="EMBL" id="KIY69014.1"/>
    </source>
</evidence>
<dbReference type="OrthoDB" id="7862313at2759"/>
<keyword evidence="3" id="KW-1185">Reference proteome</keyword>
<dbReference type="InterPro" id="IPR013783">
    <property type="entry name" value="Ig-like_fold"/>
</dbReference>
<evidence type="ECO:0000313" key="3">
    <source>
        <dbReference type="Proteomes" id="UP000054007"/>
    </source>
</evidence>
<dbReference type="STRING" id="1314674.A0A0D7BFZ8"/>
<dbReference type="EMBL" id="KN880492">
    <property type="protein sequence ID" value="KIY69014.1"/>
    <property type="molecule type" value="Genomic_DNA"/>
</dbReference>
<reference evidence="2 3" key="1">
    <citation type="journal article" date="2015" name="Fungal Genet. Biol.">
        <title>Evolution of novel wood decay mechanisms in Agaricales revealed by the genome sequences of Fistulina hepatica and Cylindrobasidium torrendii.</title>
        <authorList>
            <person name="Floudas D."/>
            <person name="Held B.W."/>
            <person name="Riley R."/>
            <person name="Nagy L.G."/>
            <person name="Koehler G."/>
            <person name="Ransdell A.S."/>
            <person name="Younus H."/>
            <person name="Chow J."/>
            <person name="Chiniquy J."/>
            <person name="Lipzen A."/>
            <person name="Tritt A."/>
            <person name="Sun H."/>
            <person name="Haridas S."/>
            <person name="LaButti K."/>
            <person name="Ohm R.A."/>
            <person name="Kues U."/>
            <person name="Blanchette R.A."/>
            <person name="Grigoriev I.V."/>
            <person name="Minto R.E."/>
            <person name="Hibbett D.S."/>
        </authorList>
    </citation>
    <scope>NUCLEOTIDE SEQUENCE [LARGE SCALE GENOMIC DNA]</scope>
    <source>
        <strain evidence="2 3">FP15055 ss-10</strain>
    </source>
</reference>
<dbReference type="Proteomes" id="UP000054007">
    <property type="component" value="Unassembled WGS sequence"/>
</dbReference>
<dbReference type="Gene3D" id="3.60.10.10">
    <property type="entry name" value="Endonuclease/exonuclease/phosphatase"/>
    <property type="match status" value="1"/>
</dbReference>